<keyword evidence="3" id="KW-0614">Plasmid</keyword>
<accession>A0A060ID63</accession>
<feature type="domain" description="Calcineurin-like phosphoesterase" evidence="2">
    <location>
        <begin position="4"/>
        <end position="199"/>
    </location>
</feature>
<dbReference type="PANTHER" id="PTHR30337">
    <property type="entry name" value="COMPONENT OF ATP-DEPENDENT DSDNA EXONUCLEASE"/>
    <property type="match status" value="1"/>
</dbReference>
<geneLocation type="plasmid" evidence="3 4">
    <name>pRetIE4771e</name>
</geneLocation>
<proteinExistence type="predicted"/>
<dbReference type="Proteomes" id="UP000027180">
    <property type="component" value="Plasmid pRetIE4771e"/>
</dbReference>
<dbReference type="InterPro" id="IPR004843">
    <property type="entry name" value="Calcineurin-like_PHP"/>
</dbReference>
<dbReference type="RefSeq" id="WP_040142935.1">
    <property type="nucleotide sequence ID" value="NZ_CP006991.1"/>
</dbReference>
<protein>
    <submittedName>
        <fullName evidence="3">Calcineurin-like phosphoesterase domain-containing protein</fullName>
    </submittedName>
</protein>
<sequence length="422" mass="46072">MAYRFVHTADLHLDSPLRSLALRNAELADLVSDASRQALIVIVDLCLEEQVDALVIAGDLYDGEQTSMKTARFLASQLERLHRAGICVFKIRGNHDAMSRIARELVMPDTVKIFGGHAETVEATKGSLSIAIHGLSFAKPQAPDPLLPKYKPPVAGAVNIGIMHTSLAGSAGHDVYAPCNVLDLHASGFDYWALGHLHQRSQYPGTATIIMPGMPQGRDINESGVKTVSLVTVADDRTVTVEERRTSIAQFERVDVDLTGVDDWRDAAMAIEAALAGQRDHTASPHLVTRLRLSGRTPLSWQLRRDVDLMQAEAEQRSDRIGRTWIEKLELAFEAPSILAAESAADPVIELGALMRDEVIARSGFRDDVREMVRDLLADLPPESRAFAGHDEAGFECFIDSLLADGAEDITARMKAAERGDS</sequence>
<dbReference type="SUPFAM" id="SSF56300">
    <property type="entry name" value="Metallo-dependent phosphatases"/>
    <property type="match status" value="1"/>
</dbReference>
<dbReference type="HOGENOM" id="CLU_026621_4_0_5"/>
<dbReference type="PANTHER" id="PTHR30337:SF7">
    <property type="entry name" value="PHOSPHOESTERASE"/>
    <property type="match status" value="1"/>
</dbReference>
<gene>
    <name evidence="3" type="ORF">IE4771_PE00444</name>
</gene>
<name>A0A060ID63_RHIET</name>
<dbReference type="AlphaFoldDB" id="A0A060ID63"/>
<evidence type="ECO:0000313" key="4">
    <source>
        <dbReference type="Proteomes" id="UP000027180"/>
    </source>
</evidence>
<dbReference type="CDD" id="cd00840">
    <property type="entry name" value="MPP_Mre11_N"/>
    <property type="match status" value="1"/>
</dbReference>
<dbReference type="InterPro" id="IPR029052">
    <property type="entry name" value="Metallo-depent_PP-like"/>
</dbReference>
<dbReference type="Pfam" id="PF00149">
    <property type="entry name" value="Metallophos"/>
    <property type="match status" value="1"/>
</dbReference>
<dbReference type="PIRSF" id="PIRSF033091">
    <property type="entry name" value="Pesterase_YhaO"/>
    <property type="match status" value="1"/>
</dbReference>
<dbReference type="Gene3D" id="3.60.21.10">
    <property type="match status" value="1"/>
</dbReference>
<evidence type="ECO:0000256" key="1">
    <source>
        <dbReference type="ARBA" id="ARBA00022801"/>
    </source>
</evidence>
<keyword evidence="1" id="KW-0378">Hydrolase</keyword>
<dbReference type="InterPro" id="IPR050535">
    <property type="entry name" value="DNA_Repair-Maintenance_Comp"/>
</dbReference>
<organism evidence="3 4">
    <name type="scientific">Rhizobium etli bv. mimosae str. IE4771</name>
    <dbReference type="NCBI Taxonomy" id="1432050"/>
    <lineage>
        <taxon>Bacteria</taxon>
        <taxon>Pseudomonadati</taxon>
        <taxon>Pseudomonadota</taxon>
        <taxon>Alphaproteobacteria</taxon>
        <taxon>Hyphomicrobiales</taxon>
        <taxon>Rhizobiaceae</taxon>
        <taxon>Rhizobium/Agrobacterium group</taxon>
        <taxon>Rhizobium</taxon>
    </lineage>
</organism>
<dbReference type="InterPro" id="IPR014576">
    <property type="entry name" value="Pesterase_YhaO"/>
</dbReference>
<dbReference type="GO" id="GO:0016787">
    <property type="term" value="F:hydrolase activity"/>
    <property type="evidence" value="ECO:0007669"/>
    <property type="project" value="UniProtKB-KW"/>
</dbReference>
<dbReference type="InterPro" id="IPR041796">
    <property type="entry name" value="Mre11_N"/>
</dbReference>
<dbReference type="OrthoDB" id="9773856at2"/>
<reference evidence="3 4" key="1">
    <citation type="submission" date="2013-12" db="EMBL/GenBank/DDBJ databases">
        <title>Complete genome sequence of Rhizobium etli bv. mimosae IE4771.</title>
        <authorList>
            <person name="Bustos P."/>
            <person name="Santamaria R.I."/>
            <person name="Lozano L."/>
            <person name="Ormeno-Orrillo E."/>
            <person name="Rogel M.A."/>
            <person name="Romero D."/>
            <person name="Cevallos M.A."/>
            <person name="Martinez-Romero E."/>
            <person name="Gonzalez V."/>
        </authorList>
    </citation>
    <scope>NUCLEOTIDE SEQUENCE [LARGE SCALE GENOMIC DNA]</scope>
    <source>
        <strain evidence="3 4">IE4771</strain>
        <plasmid evidence="4">Plasmid pRetIE4771e</plasmid>
    </source>
</reference>
<dbReference type="KEGG" id="rei:IE4771_PE00444"/>
<evidence type="ECO:0000259" key="2">
    <source>
        <dbReference type="Pfam" id="PF00149"/>
    </source>
</evidence>
<evidence type="ECO:0000313" key="3">
    <source>
        <dbReference type="EMBL" id="AIC31667.1"/>
    </source>
</evidence>
<dbReference type="EMBL" id="CP006991">
    <property type="protein sequence ID" value="AIC31667.1"/>
    <property type="molecule type" value="Genomic_DNA"/>
</dbReference>